<organism evidence="2 3">
    <name type="scientific">Cognatishimia activa</name>
    <dbReference type="NCBI Taxonomy" id="1715691"/>
    <lineage>
        <taxon>Bacteria</taxon>
        <taxon>Pseudomonadati</taxon>
        <taxon>Pseudomonadota</taxon>
        <taxon>Alphaproteobacteria</taxon>
        <taxon>Rhodobacterales</taxon>
        <taxon>Paracoccaceae</taxon>
        <taxon>Cognatishimia</taxon>
    </lineage>
</organism>
<accession>A0A975I6P2</accession>
<reference evidence="2" key="1">
    <citation type="submission" date="2020-07" db="EMBL/GenBank/DDBJ databases">
        <title>Genome sequences of bacteria associated with the marine, planktonic diatom Thalassiosira profunda strain ECT2AJA-044.</title>
        <authorList>
            <person name="Gargas C.B."/>
            <person name="Roberts W.R."/>
            <person name="Alverson A.J."/>
        </authorList>
    </citation>
    <scope>NUCLEOTIDE SEQUENCE</scope>
    <source>
        <strain evidence="2">ECT2AJA-044</strain>
    </source>
</reference>
<evidence type="ECO:0000313" key="3">
    <source>
        <dbReference type="Proteomes" id="UP000665026"/>
    </source>
</evidence>
<feature type="transmembrane region" description="Helical" evidence="1">
    <location>
        <begin position="131"/>
        <end position="155"/>
    </location>
</feature>
<dbReference type="AlphaFoldDB" id="A0A975I6P2"/>
<dbReference type="RefSeq" id="WP_209355994.1">
    <property type="nucleotide sequence ID" value="NZ_CP060010.1"/>
</dbReference>
<keyword evidence="1" id="KW-0472">Membrane</keyword>
<protein>
    <submittedName>
        <fullName evidence="2">DUF2937 family protein</fullName>
    </submittedName>
</protein>
<keyword evidence="1" id="KW-0812">Transmembrane</keyword>
<dbReference type="Pfam" id="PF11157">
    <property type="entry name" value="DUF2937"/>
    <property type="match status" value="1"/>
</dbReference>
<dbReference type="Proteomes" id="UP000665026">
    <property type="component" value="Chromosome"/>
</dbReference>
<sequence>MIARVLALTGGLAGGLSLSQFPEYSQQYIQRLAGAVDELTLFVEGFDADATSVGMTREAALEEMAASGDLGAARAETIGSTIVRYEKMSAALEVLQSSGPFTRAYNAIQFNDLDVARAAADDFKPAVPVSFVGVVFTGFGFVGGWLAIALIFGILRRLIFGRRRAGVA</sequence>
<keyword evidence="1" id="KW-1133">Transmembrane helix</keyword>
<dbReference type="KEGG" id="cact:HZ995_12565"/>
<dbReference type="EMBL" id="CP060010">
    <property type="protein sequence ID" value="QTN35308.1"/>
    <property type="molecule type" value="Genomic_DNA"/>
</dbReference>
<dbReference type="InterPro" id="IPR022584">
    <property type="entry name" value="DUF2937"/>
</dbReference>
<name>A0A975I6P2_9RHOB</name>
<evidence type="ECO:0000256" key="1">
    <source>
        <dbReference type="SAM" id="Phobius"/>
    </source>
</evidence>
<evidence type="ECO:0000313" key="2">
    <source>
        <dbReference type="EMBL" id="QTN35308.1"/>
    </source>
</evidence>
<proteinExistence type="predicted"/>
<gene>
    <name evidence="2" type="ORF">HZ995_12565</name>
</gene>